<dbReference type="OrthoDB" id="10511796at2759"/>
<sequence>SAGPRFETCFKSFRWTLFLMESPLVCVLVQRKARSSVCWSNGPDTTQGQGIAFRARCNRKNKLSYCGERRAYQALGESPTPKKHCGVPPKIHTRPRSEHTARPVRKGGGDERVPPVLNRTRPHALNMGGGCFGGGSALWGPSTPKAPCPNVDEDKGHFLTTLAVGCRVCGRGAYRNLGAPYNKRAPRSRPPTL</sequence>
<proteinExistence type="predicted"/>
<keyword evidence="2" id="KW-0732">Signal</keyword>
<evidence type="ECO:0000313" key="4">
    <source>
        <dbReference type="Proteomes" id="UP000228934"/>
    </source>
</evidence>
<evidence type="ECO:0000313" key="3">
    <source>
        <dbReference type="EMBL" id="PIO15957.1"/>
    </source>
</evidence>
<gene>
    <name evidence="3" type="ORF">AB205_0028850</name>
</gene>
<feature type="non-terminal residue" evidence="3">
    <location>
        <position position="193"/>
    </location>
</feature>
<feature type="non-terminal residue" evidence="3">
    <location>
        <position position="1"/>
    </location>
</feature>
<protein>
    <submittedName>
        <fullName evidence="3">Uncharacterized protein</fullName>
    </submittedName>
</protein>
<organism evidence="3 4">
    <name type="scientific">Aquarana catesbeiana</name>
    <name type="common">American bullfrog</name>
    <name type="synonym">Rana catesbeiana</name>
    <dbReference type="NCBI Taxonomy" id="8400"/>
    <lineage>
        <taxon>Eukaryota</taxon>
        <taxon>Metazoa</taxon>
        <taxon>Chordata</taxon>
        <taxon>Craniata</taxon>
        <taxon>Vertebrata</taxon>
        <taxon>Euteleostomi</taxon>
        <taxon>Amphibia</taxon>
        <taxon>Batrachia</taxon>
        <taxon>Anura</taxon>
        <taxon>Neobatrachia</taxon>
        <taxon>Ranoidea</taxon>
        <taxon>Ranidae</taxon>
        <taxon>Aquarana</taxon>
    </lineage>
</organism>
<accession>A0A2G9QK67</accession>
<evidence type="ECO:0000256" key="2">
    <source>
        <dbReference type="SAM" id="SignalP"/>
    </source>
</evidence>
<name>A0A2G9QK67_AQUCT</name>
<reference evidence="4" key="1">
    <citation type="journal article" date="2017" name="Nat. Commun.">
        <title>The North American bullfrog draft genome provides insight into hormonal regulation of long noncoding RNA.</title>
        <authorList>
            <person name="Hammond S.A."/>
            <person name="Warren R.L."/>
            <person name="Vandervalk B.P."/>
            <person name="Kucuk E."/>
            <person name="Khan H."/>
            <person name="Gibb E.A."/>
            <person name="Pandoh P."/>
            <person name="Kirk H."/>
            <person name="Zhao Y."/>
            <person name="Jones M."/>
            <person name="Mungall A.J."/>
            <person name="Coope R."/>
            <person name="Pleasance S."/>
            <person name="Moore R.A."/>
            <person name="Holt R.A."/>
            <person name="Round J.M."/>
            <person name="Ohora S."/>
            <person name="Walle B.V."/>
            <person name="Veldhoen N."/>
            <person name="Helbing C.C."/>
            <person name="Birol I."/>
        </authorList>
    </citation>
    <scope>NUCLEOTIDE SEQUENCE [LARGE SCALE GENOMIC DNA]</scope>
</reference>
<dbReference type="Proteomes" id="UP000228934">
    <property type="component" value="Unassembled WGS sequence"/>
</dbReference>
<keyword evidence="4" id="KW-1185">Reference proteome</keyword>
<feature type="region of interest" description="Disordered" evidence="1">
    <location>
        <begin position="77"/>
        <end position="117"/>
    </location>
</feature>
<feature type="chain" id="PRO_5013694993" evidence="2">
    <location>
        <begin position="30"/>
        <end position="193"/>
    </location>
</feature>
<dbReference type="EMBL" id="KV967083">
    <property type="protein sequence ID" value="PIO15957.1"/>
    <property type="molecule type" value="Genomic_DNA"/>
</dbReference>
<dbReference type="AlphaFoldDB" id="A0A2G9QK67"/>
<feature type="signal peptide" evidence="2">
    <location>
        <begin position="1"/>
        <end position="29"/>
    </location>
</feature>
<evidence type="ECO:0000256" key="1">
    <source>
        <dbReference type="SAM" id="MobiDB-lite"/>
    </source>
</evidence>
<feature type="compositionally biased region" description="Basic and acidic residues" evidence="1">
    <location>
        <begin position="95"/>
        <end position="113"/>
    </location>
</feature>